<keyword evidence="3" id="KW-0010">Activator</keyword>
<evidence type="ECO:0000256" key="4">
    <source>
        <dbReference type="ARBA" id="ARBA00023163"/>
    </source>
</evidence>
<dbReference type="InterPro" id="IPR011608">
    <property type="entry name" value="PRD"/>
</dbReference>
<feature type="domain" description="PRD" evidence="5">
    <location>
        <begin position="181"/>
        <end position="289"/>
    </location>
</feature>
<dbReference type="InterPro" id="IPR013196">
    <property type="entry name" value="HTH_11"/>
</dbReference>
<protein>
    <submittedName>
        <fullName evidence="6">BglG family transcription antiterminator</fullName>
    </submittedName>
</protein>
<dbReference type="Pfam" id="PF05043">
    <property type="entry name" value="Mga"/>
    <property type="match status" value="1"/>
</dbReference>
<dbReference type="Gene3D" id="1.10.1790.10">
    <property type="entry name" value="PRD domain"/>
    <property type="match status" value="2"/>
</dbReference>
<organism evidence="6 7">
    <name type="scientific">Tetragenococcus muriaticus 3MR10-3</name>
    <dbReference type="NCBI Taxonomy" id="1302648"/>
    <lineage>
        <taxon>Bacteria</taxon>
        <taxon>Bacillati</taxon>
        <taxon>Bacillota</taxon>
        <taxon>Bacilli</taxon>
        <taxon>Lactobacillales</taxon>
        <taxon>Enterococcaceae</taxon>
        <taxon>Tetragenococcus</taxon>
    </lineage>
</organism>
<evidence type="ECO:0000313" key="7">
    <source>
        <dbReference type="Proteomes" id="UP000029381"/>
    </source>
</evidence>
<dbReference type="PATRIC" id="fig|1302648.3.peg.1805"/>
<dbReference type="PROSITE" id="PS51372">
    <property type="entry name" value="PRD_2"/>
    <property type="match status" value="2"/>
</dbReference>
<dbReference type="RefSeq" id="WP_052074210.1">
    <property type="nucleotide sequence ID" value="NZ_JPVT01000200.1"/>
</dbReference>
<feature type="domain" description="PRD" evidence="5">
    <location>
        <begin position="297"/>
        <end position="405"/>
    </location>
</feature>
<dbReference type="SUPFAM" id="SSF46785">
    <property type="entry name" value="Winged helix' DNA-binding domain"/>
    <property type="match status" value="2"/>
</dbReference>
<dbReference type="InterPro" id="IPR036388">
    <property type="entry name" value="WH-like_DNA-bd_sf"/>
</dbReference>
<dbReference type="Proteomes" id="UP000029381">
    <property type="component" value="Unassembled WGS sequence"/>
</dbReference>
<evidence type="ECO:0000256" key="3">
    <source>
        <dbReference type="ARBA" id="ARBA00023159"/>
    </source>
</evidence>
<dbReference type="PANTHER" id="PTHR30185">
    <property type="entry name" value="CRYPTIC BETA-GLUCOSIDE BGL OPERON ANTITERMINATOR"/>
    <property type="match status" value="1"/>
</dbReference>
<comment type="caution">
    <text evidence="6">The sequence shown here is derived from an EMBL/GenBank/DDBJ whole genome shotgun (WGS) entry which is preliminary data.</text>
</comment>
<keyword evidence="1" id="KW-0677">Repeat</keyword>
<dbReference type="Pfam" id="PF08279">
    <property type="entry name" value="HTH_11"/>
    <property type="match status" value="1"/>
</dbReference>
<proteinExistence type="predicted"/>
<sequence>MNARMQRIIQLLLTSNELQTSTELATTLQVSSKTVQTDIKNLKGLLNNEIATIESYRGKGYFFNVKDENEFKRFLSKVTERNMQVIPTEPEERQQFLIEKLLLQPSYLKMDDLAEELFVSRSTLQSDINHVRKIVESYDLFLEQKPNYGIKVSGNEMDVRFCISEYIFNQKADIMDPSSDLVEILAKDEIDWIRDSILSKLREHKIIITDVSLNNLITHIAISCKRIRERENIEIYHEELKQITSKKEYQIAKEIAERIEQKLNVSFSVNEIAYLAIHLQGTKKMHSSSEMEEIQTVLEDNIQYLTKNILKQVDNIYSLDLLQDKELILALSLHLKPAINRHKYQMNLRNPLLNQIKNKYPFSYEIALTIGAQVIKETLGITIDENEIGYIALHFEAALERKGKSAKNKKDV</sequence>
<dbReference type="InterPro" id="IPR050661">
    <property type="entry name" value="BglG_antiterminators"/>
</dbReference>
<dbReference type="InterPro" id="IPR036390">
    <property type="entry name" value="WH_DNA-bd_sf"/>
</dbReference>
<dbReference type="AlphaFoldDB" id="A0A091BVP5"/>
<dbReference type="InterPro" id="IPR007737">
    <property type="entry name" value="Mga_HTH"/>
</dbReference>
<evidence type="ECO:0000313" key="6">
    <source>
        <dbReference type="EMBL" id="KFN89721.1"/>
    </source>
</evidence>
<dbReference type="SUPFAM" id="SSF63520">
    <property type="entry name" value="PTS-regulatory domain, PRD"/>
    <property type="match status" value="2"/>
</dbReference>
<dbReference type="Gene3D" id="1.10.10.10">
    <property type="entry name" value="Winged helix-like DNA-binding domain superfamily/Winged helix DNA-binding domain"/>
    <property type="match status" value="2"/>
</dbReference>
<evidence type="ECO:0000256" key="2">
    <source>
        <dbReference type="ARBA" id="ARBA00023015"/>
    </source>
</evidence>
<keyword evidence="2" id="KW-0805">Transcription regulation</keyword>
<dbReference type="GO" id="GO:0006355">
    <property type="term" value="P:regulation of DNA-templated transcription"/>
    <property type="evidence" value="ECO:0007669"/>
    <property type="project" value="InterPro"/>
</dbReference>
<dbReference type="Pfam" id="PF00874">
    <property type="entry name" value="PRD"/>
    <property type="match status" value="2"/>
</dbReference>
<dbReference type="InterPro" id="IPR036634">
    <property type="entry name" value="PRD_sf"/>
</dbReference>
<name>A0A091BVP5_9ENTE</name>
<reference evidence="6 7" key="1">
    <citation type="submission" date="2014-08" db="EMBL/GenBank/DDBJ databases">
        <title>Genome sequence of Tetragenococcus muriaticus.</title>
        <authorList>
            <person name="Chuea-nongthon C."/>
            <person name="Rodtong S."/>
            <person name="Yongsawatdigul J."/>
            <person name="Steele J.L."/>
            <person name="Liu X.-y."/>
            <person name="Speers J."/>
            <person name="Glasner J.D."/>
            <person name="Neeno-Eckwall E.C."/>
        </authorList>
    </citation>
    <scope>NUCLEOTIDE SEQUENCE [LARGE SCALE GENOMIC DNA]</scope>
    <source>
        <strain evidence="6 7">3MR10-3</strain>
    </source>
</reference>
<dbReference type="PANTHER" id="PTHR30185:SF13">
    <property type="entry name" value="LICABCH OPERON REGULATOR-RELATED"/>
    <property type="match status" value="1"/>
</dbReference>
<evidence type="ECO:0000256" key="1">
    <source>
        <dbReference type="ARBA" id="ARBA00022737"/>
    </source>
</evidence>
<keyword evidence="7" id="KW-1185">Reference proteome</keyword>
<keyword evidence="4" id="KW-0804">Transcription</keyword>
<dbReference type="EMBL" id="JPVT01000200">
    <property type="protein sequence ID" value="KFN89721.1"/>
    <property type="molecule type" value="Genomic_DNA"/>
</dbReference>
<accession>A0A091BVP5</accession>
<gene>
    <name evidence="6" type="ORF">TMU3MR103_1844</name>
</gene>
<evidence type="ECO:0000259" key="5">
    <source>
        <dbReference type="PROSITE" id="PS51372"/>
    </source>
</evidence>